<dbReference type="PANTHER" id="PTHR40252:SF2">
    <property type="entry name" value="BLR0328 PROTEIN"/>
    <property type="match status" value="1"/>
</dbReference>
<evidence type="ECO:0000259" key="1">
    <source>
        <dbReference type="SMART" id="SM00897"/>
    </source>
</evidence>
<dbReference type="RefSeq" id="WP_341626813.1">
    <property type="nucleotide sequence ID" value="NZ_JBAKBA010000004.1"/>
</dbReference>
<reference evidence="3 4" key="1">
    <citation type="submission" date="2024-02" db="EMBL/GenBank/DDBJ databases">
        <title>Bacteria isolated from the canopy kelp, Nereocystis luetkeana.</title>
        <authorList>
            <person name="Pfister C.A."/>
            <person name="Younker I.T."/>
            <person name="Light S.H."/>
        </authorList>
    </citation>
    <scope>NUCLEOTIDE SEQUENCE [LARGE SCALE GENOMIC DNA]</scope>
    <source>
        <strain evidence="3 4">TI.2.07</strain>
    </source>
</reference>
<dbReference type="SMART" id="SM01204">
    <property type="entry name" value="FIST_C"/>
    <property type="match status" value="1"/>
</dbReference>
<evidence type="ECO:0000313" key="3">
    <source>
        <dbReference type="EMBL" id="MEL0658096.1"/>
    </source>
</evidence>
<dbReference type="Pfam" id="PF10442">
    <property type="entry name" value="FIST_C"/>
    <property type="match status" value="1"/>
</dbReference>
<dbReference type="Pfam" id="PF08495">
    <property type="entry name" value="FIST"/>
    <property type="match status" value="1"/>
</dbReference>
<dbReference type="InterPro" id="IPR013702">
    <property type="entry name" value="FIST_domain_N"/>
</dbReference>
<sequence length="371" mass="41062">MPTASIIKFTDSSSLSELNKAIDSVIEEGAKTVLLLTCIDNNYNQEKSKKVLQQYTVSLCGAVFPKIIYKNKSYSQGAIVLGLMVHCKVVNYSMLADSDADLKSYIQLKSQQIENYQNFIIISDAFCNQCENFTDHFYDYMGSGISAIGGGAGSLDLLPHPVIFTNQGLISNATQVIALPCPITNSIAHGWEILEGPYLVTSSEGHYVHSLNYRPTFELYKEIIQNKIDYPLEDDFFNEYAKRFPLGIMSLDGDILVRDSLQTNGAYLECVGNVPMNSMVYLLHSDLHKMTLASEKAAQEVARKGVANTLLLFDCVTRDLLFGENISDELEVIQRPFPNTRLVGVMALGEIANTTNGSIRLLNKSTVLGSF</sequence>
<dbReference type="EMBL" id="JBAKBA010000004">
    <property type="protein sequence ID" value="MEL0658096.1"/>
    <property type="molecule type" value="Genomic_DNA"/>
</dbReference>
<feature type="domain" description="FIST C-domain" evidence="2">
    <location>
        <begin position="216"/>
        <end position="354"/>
    </location>
</feature>
<protein>
    <submittedName>
        <fullName evidence="3">FIST C-terminal domain-containing protein</fullName>
    </submittedName>
</protein>
<feature type="domain" description="FIST" evidence="1">
    <location>
        <begin position="30"/>
        <end position="215"/>
    </location>
</feature>
<gene>
    <name evidence="3" type="ORF">V6255_02990</name>
</gene>
<evidence type="ECO:0000259" key="2">
    <source>
        <dbReference type="SMART" id="SM01204"/>
    </source>
</evidence>
<dbReference type="InterPro" id="IPR019494">
    <property type="entry name" value="FIST_C"/>
</dbReference>
<dbReference type="Proteomes" id="UP001366060">
    <property type="component" value="Unassembled WGS sequence"/>
</dbReference>
<name>A0ABU9H898_9GAMM</name>
<evidence type="ECO:0000313" key="4">
    <source>
        <dbReference type="Proteomes" id="UP001366060"/>
    </source>
</evidence>
<accession>A0ABU9H898</accession>
<organism evidence="3 4">
    <name type="scientific">Psychromonas arctica</name>
    <dbReference type="NCBI Taxonomy" id="168275"/>
    <lineage>
        <taxon>Bacteria</taxon>
        <taxon>Pseudomonadati</taxon>
        <taxon>Pseudomonadota</taxon>
        <taxon>Gammaproteobacteria</taxon>
        <taxon>Alteromonadales</taxon>
        <taxon>Psychromonadaceae</taxon>
        <taxon>Psychromonas</taxon>
    </lineage>
</organism>
<dbReference type="PANTHER" id="PTHR40252">
    <property type="entry name" value="BLR0328 PROTEIN"/>
    <property type="match status" value="1"/>
</dbReference>
<dbReference type="SMART" id="SM00897">
    <property type="entry name" value="FIST"/>
    <property type="match status" value="1"/>
</dbReference>
<keyword evidence="4" id="KW-1185">Reference proteome</keyword>
<comment type="caution">
    <text evidence="3">The sequence shown here is derived from an EMBL/GenBank/DDBJ whole genome shotgun (WGS) entry which is preliminary data.</text>
</comment>
<proteinExistence type="predicted"/>